<dbReference type="PANTHER" id="PTHR42339">
    <property type="entry name" value="HISTONE H1"/>
    <property type="match status" value="1"/>
</dbReference>
<dbReference type="Pfam" id="PF24852">
    <property type="entry name" value="DUF7726"/>
    <property type="match status" value="1"/>
</dbReference>
<dbReference type="KEGG" id="more:E1B28_000390"/>
<protein>
    <recommendedName>
        <fullName evidence="2">DUF7726 domain-containing protein</fullName>
    </recommendedName>
</protein>
<reference evidence="3" key="1">
    <citation type="journal article" date="2021" name="Genome Biol. Evol.">
        <title>The assembled and annotated genome of the fairy-ring fungus Marasmius oreades.</title>
        <authorList>
            <person name="Hiltunen M."/>
            <person name="Ament-Velasquez S.L."/>
            <person name="Johannesson H."/>
        </authorList>
    </citation>
    <scope>NUCLEOTIDE SEQUENCE</scope>
    <source>
        <strain evidence="3">03SP1</strain>
    </source>
</reference>
<dbReference type="PANTHER" id="PTHR42339:SF1">
    <property type="entry name" value="HISTONE H1"/>
    <property type="match status" value="1"/>
</dbReference>
<gene>
    <name evidence="3" type="ORF">E1B28_000390</name>
</gene>
<evidence type="ECO:0000313" key="4">
    <source>
        <dbReference type="Proteomes" id="UP001049176"/>
    </source>
</evidence>
<comment type="caution">
    <text evidence="3">The sequence shown here is derived from an EMBL/GenBank/DDBJ whole genome shotgun (WGS) entry which is preliminary data.</text>
</comment>
<feature type="domain" description="DUF7726" evidence="2">
    <location>
        <begin position="86"/>
        <end position="168"/>
    </location>
</feature>
<organism evidence="3 4">
    <name type="scientific">Marasmius oreades</name>
    <name type="common">fairy-ring Marasmius</name>
    <dbReference type="NCBI Taxonomy" id="181124"/>
    <lineage>
        <taxon>Eukaryota</taxon>
        <taxon>Fungi</taxon>
        <taxon>Dikarya</taxon>
        <taxon>Basidiomycota</taxon>
        <taxon>Agaricomycotina</taxon>
        <taxon>Agaricomycetes</taxon>
        <taxon>Agaricomycetidae</taxon>
        <taxon>Agaricales</taxon>
        <taxon>Marasmiineae</taxon>
        <taxon>Marasmiaceae</taxon>
        <taxon>Marasmius</taxon>
    </lineage>
</organism>
<dbReference type="GeneID" id="66069466"/>
<dbReference type="AlphaFoldDB" id="A0A9P7V175"/>
<dbReference type="EMBL" id="CM032181">
    <property type="protein sequence ID" value="KAG7098439.1"/>
    <property type="molecule type" value="Genomic_DNA"/>
</dbReference>
<dbReference type="RefSeq" id="XP_043014909.1">
    <property type="nucleotide sequence ID" value="XM_043146209.1"/>
</dbReference>
<dbReference type="OrthoDB" id="2592504at2759"/>
<proteinExistence type="predicted"/>
<name>A0A9P7V175_9AGAR</name>
<keyword evidence="4" id="KW-1185">Reference proteome</keyword>
<accession>A0A9P7V175</accession>
<feature type="region of interest" description="Disordered" evidence="1">
    <location>
        <begin position="1"/>
        <end position="78"/>
    </location>
</feature>
<evidence type="ECO:0000259" key="2">
    <source>
        <dbReference type="Pfam" id="PF24852"/>
    </source>
</evidence>
<evidence type="ECO:0000256" key="1">
    <source>
        <dbReference type="SAM" id="MobiDB-lite"/>
    </source>
</evidence>
<dbReference type="InterPro" id="IPR056143">
    <property type="entry name" value="DUF7726"/>
</dbReference>
<dbReference type="Proteomes" id="UP001049176">
    <property type="component" value="Chromosome 1"/>
</dbReference>
<sequence length="220" mass="24002">MPSDLEILSPACENTNEKPIDASKSSAETSTKKRKSDAAVADTPKGENDPAPKPKKARKNAAASSSPEGQDLFSISLPGDEDGTVEIYDSCNEVRRKINAHLRSPITKAQFLRDIVRAAYPGSYDSIKIQSKQLSDFLTKKGPTAGSTSRVFYAAYVYFEKKRLSEGKGKSKHRLEMEAQWGGQGGMPREREQSYLCGPGMIIVQDELGKIGTAYVGMGY</sequence>
<evidence type="ECO:0000313" key="3">
    <source>
        <dbReference type="EMBL" id="KAG7098439.1"/>
    </source>
</evidence>